<dbReference type="InterPro" id="IPR050595">
    <property type="entry name" value="Bact_response_regulator"/>
</dbReference>
<keyword evidence="2" id="KW-0902">Two-component regulatory system</keyword>
<dbReference type="InterPro" id="IPR001789">
    <property type="entry name" value="Sig_transdc_resp-reg_receiver"/>
</dbReference>
<evidence type="ECO:0000256" key="2">
    <source>
        <dbReference type="ARBA" id="ARBA00023012"/>
    </source>
</evidence>
<evidence type="ECO:0000256" key="3">
    <source>
        <dbReference type="PROSITE-ProRule" id="PRU00169"/>
    </source>
</evidence>
<name>A0A2P8ESI9_9GAMM</name>
<dbReference type="CDD" id="cd17574">
    <property type="entry name" value="REC_OmpR"/>
    <property type="match status" value="1"/>
</dbReference>
<feature type="modified residue" description="4-aspartylphosphate" evidence="3">
    <location>
        <position position="278"/>
    </location>
</feature>
<sequence length="354" mass="39008">MKIGTLGFPEDQLKKLDKILTLSKSRSMALADFDPASLPDLLLVMGDSLDAHAQIAELPDSFRTRLVLVNKQKPVSAEHPHIKLPFISSRVLRTLEAFEPLQPVDVARAVAANTEERATVIEEPVITAASNIQAADELLAEPAAVPVTTAAVEHSSDAPIQADSAPIVPLNDNANTTQAQPMAAATTADSIEAVDKDNLFSKYDAQIEEVRRLQAEREAQQQDQHYSILVVDDSHPMQQMLAKELEQMDQPVNIDFADDGETALEKAGQNHYDFIFLDIMMPGIDGFETCTRLRQMPALKKTPIIMLSSKTSPLDEVKGIMAGSSTYLTKPINPVEFQKVIKRVSRWVSEFKNK</sequence>
<dbReference type="AlphaFoldDB" id="A0A2P8ESI9"/>
<protein>
    <submittedName>
        <fullName evidence="6">Response regulator receiver domain-containing protein</fullName>
    </submittedName>
</protein>
<dbReference type="InterPro" id="IPR011006">
    <property type="entry name" value="CheY-like_superfamily"/>
</dbReference>
<reference evidence="6 7" key="1">
    <citation type="submission" date="2018-03" db="EMBL/GenBank/DDBJ databases">
        <title>Genomic Encyclopedia of Archaeal and Bacterial Type Strains, Phase II (KMG-II): from individual species to whole genera.</title>
        <authorList>
            <person name="Goeker M."/>
        </authorList>
    </citation>
    <scope>NUCLEOTIDE SEQUENCE [LARGE SCALE GENOMIC DNA]</scope>
    <source>
        <strain evidence="6 7">DSM 17586</strain>
    </source>
</reference>
<dbReference type="SUPFAM" id="SSF52172">
    <property type="entry name" value="CheY-like"/>
    <property type="match status" value="1"/>
</dbReference>
<evidence type="ECO:0000313" key="6">
    <source>
        <dbReference type="EMBL" id="PSL12414.1"/>
    </source>
</evidence>
<accession>A0A2P8ESI9</accession>
<proteinExistence type="predicted"/>
<dbReference type="PROSITE" id="PS50110">
    <property type="entry name" value="RESPONSE_REGULATORY"/>
    <property type="match status" value="1"/>
</dbReference>
<evidence type="ECO:0000256" key="4">
    <source>
        <dbReference type="SAM" id="Coils"/>
    </source>
</evidence>
<dbReference type="Pfam" id="PF00072">
    <property type="entry name" value="Response_reg"/>
    <property type="match status" value="1"/>
</dbReference>
<feature type="domain" description="Response regulatory" evidence="5">
    <location>
        <begin position="227"/>
        <end position="345"/>
    </location>
</feature>
<evidence type="ECO:0000256" key="1">
    <source>
        <dbReference type="ARBA" id="ARBA00022553"/>
    </source>
</evidence>
<keyword evidence="4" id="KW-0175">Coiled coil</keyword>
<dbReference type="Proteomes" id="UP000242133">
    <property type="component" value="Unassembled WGS sequence"/>
</dbReference>
<dbReference type="Gene3D" id="3.40.50.2300">
    <property type="match status" value="1"/>
</dbReference>
<dbReference type="PANTHER" id="PTHR44591:SF14">
    <property type="entry name" value="PROTEIN PILG"/>
    <property type="match status" value="1"/>
</dbReference>
<dbReference type="PANTHER" id="PTHR44591">
    <property type="entry name" value="STRESS RESPONSE REGULATOR PROTEIN 1"/>
    <property type="match status" value="1"/>
</dbReference>
<comment type="caution">
    <text evidence="6">The sequence shown here is derived from an EMBL/GenBank/DDBJ whole genome shotgun (WGS) entry which is preliminary data.</text>
</comment>
<dbReference type="EMBL" id="PYGI01000018">
    <property type="protein sequence ID" value="PSL12414.1"/>
    <property type="molecule type" value="Genomic_DNA"/>
</dbReference>
<dbReference type="RefSeq" id="WP_245912691.1">
    <property type="nucleotide sequence ID" value="NZ_PYGI01000018.1"/>
</dbReference>
<evidence type="ECO:0000259" key="5">
    <source>
        <dbReference type="PROSITE" id="PS50110"/>
    </source>
</evidence>
<dbReference type="GO" id="GO:0000160">
    <property type="term" value="P:phosphorelay signal transduction system"/>
    <property type="evidence" value="ECO:0007669"/>
    <property type="project" value="UniProtKB-KW"/>
</dbReference>
<organism evidence="6 7">
    <name type="scientific">Marinobacterium halophilum</name>
    <dbReference type="NCBI Taxonomy" id="267374"/>
    <lineage>
        <taxon>Bacteria</taxon>
        <taxon>Pseudomonadati</taxon>
        <taxon>Pseudomonadota</taxon>
        <taxon>Gammaproteobacteria</taxon>
        <taxon>Oceanospirillales</taxon>
        <taxon>Oceanospirillaceae</taxon>
        <taxon>Marinobacterium</taxon>
    </lineage>
</organism>
<keyword evidence="1 3" id="KW-0597">Phosphoprotein</keyword>
<feature type="coiled-coil region" evidence="4">
    <location>
        <begin position="196"/>
        <end position="223"/>
    </location>
</feature>
<keyword evidence="7" id="KW-1185">Reference proteome</keyword>
<evidence type="ECO:0000313" key="7">
    <source>
        <dbReference type="Proteomes" id="UP000242133"/>
    </source>
</evidence>
<gene>
    <name evidence="6" type="ORF">CLV44_11892</name>
</gene>
<dbReference type="SMART" id="SM00448">
    <property type="entry name" value="REC"/>
    <property type="match status" value="1"/>
</dbReference>